<evidence type="ECO:0000259" key="1">
    <source>
        <dbReference type="Pfam" id="PF04738"/>
    </source>
</evidence>
<feature type="domain" description="Lantibiotic dehydratase N-terminal" evidence="1">
    <location>
        <begin position="31"/>
        <end position="235"/>
    </location>
</feature>
<dbReference type="InterPro" id="IPR006827">
    <property type="entry name" value="Lant_deHydtase_N"/>
</dbReference>
<dbReference type="RefSeq" id="WP_169607473.1">
    <property type="nucleotide sequence ID" value="NZ_CP051682.1"/>
</dbReference>
<gene>
    <name evidence="3" type="ORF">HH214_10495</name>
</gene>
<evidence type="ECO:0000259" key="2">
    <source>
        <dbReference type="Pfam" id="PF14028"/>
    </source>
</evidence>
<keyword evidence="4" id="KW-1185">Reference proteome</keyword>
<organism evidence="3 4">
    <name type="scientific">Mucilaginibacter robiniae</name>
    <dbReference type="NCBI Taxonomy" id="2728022"/>
    <lineage>
        <taxon>Bacteria</taxon>
        <taxon>Pseudomonadati</taxon>
        <taxon>Bacteroidota</taxon>
        <taxon>Sphingobacteriia</taxon>
        <taxon>Sphingobacteriales</taxon>
        <taxon>Sphingobacteriaceae</taxon>
        <taxon>Mucilaginibacter</taxon>
    </lineage>
</organism>
<dbReference type="Pfam" id="PF14028">
    <property type="entry name" value="Lant_dehydr_C"/>
    <property type="match status" value="1"/>
</dbReference>
<accession>A0A7L5DYR5</accession>
<evidence type="ECO:0000313" key="3">
    <source>
        <dbReference type="EMBL" id="QJD96262.1"/>
    </source>
</evidence>
<reference evidence="3 4" key="1">
    <citation type="submission" date="2020-04" db="EMBL/GenBank/DDBJ databases">
        <title>Genome sequencing of novel species.</title>
        <authorList>
            <person name="Heo J."/>
            <person name="Kim S.-J."/>
            <person name="Kim J.-S."/>
            <person name="Hong S.-B."/>
            <person name="Kwon S.-W."/>
        </authorList>
    </citation>
    <scope>NUCLEOTIDE SEQUENCE [LARGE SCALE GENOMIC DNA]</scope>
    <source>
        <strain evidence="3 4">F39-2</strain>
    </source>
</reference>
<feature type="domain" description="Thiopeptide-type bacteriocin biosynthesis" evidence="2">
    <location>
        <begin position="690"/>
        <end position="935"/>
    </location>
</feature>
<dbReference type="EMBL" id="CP051682">
    <property type="protein sequence ID" value="QJD96262.1"/>
    <property type="molecule type" value="Genomic_DNA"/>
</dbReference>
<dbReference type="AlphaFoldDB" id="A0A7L5DYR5"/>
<protein>
    <submittedName>
        <fullName evidence="3">Lantibiotic dehydratase</fullName>
    </submittedName>
</protein>
<dbReference type="KEGG" id="mrob:HH214_10495"/>
<name>A0A7L5DYR5_9SPHI</name>
<dbReference type="Proteomes" id="UP000503278">
    <property type="component" value="Chromosome"/>
</dbReference>
<dbReference type="Pfam" id="PF04738">
    <property type="entry name" value="Lant_dehydr_N"/>
    <property type="match status" value="2"/>
</dbReference>
<proteinExistence type="predicted"/>
<dbReference type="InterPro" id="IPR023809">
    <property type="entry name" value="Thiopep_bacteriocin_synth_dom"/>
</dbReference>
<feature type="domain" description="Lantibiotic dehydratase N-terminal" evidence="1">
    <location>
        <begin position="263"/>
        <end position="611"/>
    </location>
</feature>
<sequence>MKPPNQLNIYPQVICRTPIFSIQAVMPEKFPLLKELIRDASPDLHQLFCDLDYNSLSRSRSKISFSLWKYFNRAKFRATPFGRFAAVTLITLQTAQLQEAAIYLQDALTPIIFHDWDFGLICNESISSLINKSKYFIVNHTTYKAGNNWRCVAYVDSHYQINCISRFEEMDYIIQLTNKCVSKIDLLKAVCYKFNLSTGSVLNLIMQLVDIQLLWCDAMMNITGEDFFIRTKQELTGSSKYIISTRACHSGGYFNPQINKVTELVHFLNQHLPYSASKNLQNFKHAFQKKFDRRAVPLSIALDPELGLPYAGRAVVINDTQQQLMDQVFTFCNQDSSTQLLLNPLLKFILNSITLGEKITRLENLPTSKTMTVPSLPNTFNLLYHEYKQQPVLHHFGGCSANVLLGRFTIADDGLEALGKEIAQIEQRANPDTLFFDVSYHAEKHVDNINRRKQLYSYELPLSGWSPGELKLQLKDIDVFLDGEELVLYSKVLQKRLIPRIPTAYNSNRAELNIYRFLSDVQSQSLRTDLNLRVQDYLPGLDHYSRIVYKEFILSPETWRISDEILKKLGSGGDDIAKETLKGWLDAIGINTYFKVGLTDQTLTFDPTQEDDLFAFVNYCRQQQKTAIYITEALIDSNTTVKNEYGEDLSAEISLTLYHHEKIYEACSPPMVLYADQKAALRNIYPGNDWLYFEIYMHPSRMNQVLTSNIKRFLQVNKKLIKLWFFVRYDDGGPHLRLRLQLRDVQQAYHVISQLNQTLKQELNLGIISDVQLKTYSRELERYHPSRIHLAEAIFYQDSKYVLTLLNGKPTTTYLYHYTLQIMLSLLETSFDDEAHKLSFVMNVAANFSKEFDFTGTSFKVINQAYKQFRSDYPFAKCDHGQLPKKYMSAFRTYIKTTDSAETVAFVADAFHMHINRVFTQDQRKHEAILYQYLVKDMKTYQYHSRKTGQP</sequence>
<evidence type="ECO:0000313" key="4">
    <source>
        <dbReference type="Proteomes" id="UP000503278"/>
    </source>
</evidence>
<dbReference type="NCBIfam" id="TIGR03891">
    <property type="entry name" value="thiopep_ocin"/>
    <property type="match status" value="1"/>
</dbReference>